<comment type="function">
    <text evidence="4">Initiates the rapid degradation of small, acid-soluble proteins during spore germination.</text>
</comment>
<dbReference type="InterPro" id="IPR005080">
    <property type="entry name" value="Peptidase_A25"/>
</dbReference>
<name>A0ABW0UBQ5_9BACI</name>
<keyword evidence="6" id="KW-1185">Reference proteome</keyword>
<gene>
    <name evidence="4 5" type="primary">gpr</name>
    <name evidence="5" type="ORF">ACFPTR_12945</name>
</gene>
<protein>
    <recommendedName>
        <fullName evidence="4">Germination protease</fullName>
        <ecNumber evidence="4">3.4.24.78</ecNumber>
    </recommendedName>
    <alternativeName>
        <fullName evidence="4">GPR endopeptidase</fullName>
    </alternativeName>
    <alternativeName>
        <fullName evidence="4">Germination proteinase</fullName>
    </alternativeName>
    <alternativeName>
        <fullName evidence="4">Spore protease</fullName>
    </alternativeName>
</protein>
<dbReference type="InterPro" id="IPR023430">
    <property type="entry name" value="Pept_HybD-like_dom_sf"/>
</dbReference>
<feature type="propeptide" id="PRO_5044909417" evidence="4">
    <location>
        <begin position="1"/>
        <end position="15"/>
    </location>
</feature>
<comment type="caution">
    <text evidence="5">The sequence shown here is derived from an EMBL/GenBank/DDBJ whole genome shotgun (WGS) entry which is preliminary data.</text>
</comment>
<accession>A0ABW0UBQ5</accession>
<comment type="similarity">
    <text evidence="4">Belongs to the peptidase A25 family.</text>
</comment>
<dbReference type="Pfam" id="PF03418">
    <property type="entry name" value="Peptidase_A25"/>
    <property type="match status" value="1"/>
</dbReference>
<dbReference type="Gene3D" id="3.40.50.1450">
    <property type="entry name" value="HybD-like"/>
    <property type="match status" value="1"/>
</dbReference>
<proteinExistence type="inferred from homology"/>
<keyword evidence="2 4" id="KW-0378">Hydrolase</keyword>
<reference evidence="6" key="1">
    <citation type="journal article" date="2019" name="Int. J. Syst. Evol. Microbiol.">
        <title>The Global Catalogue of Microorganisms (GCM) 10K type strain sequencing project: providing services to taxonomists for standard genome sequencing and annotation.</title>
        <authorList>
            <consortium name="The Broad Institute Genomics Platform"/>
            <consortium name="The Broad Institute Genome Sequencing Center for Infectious Disease"/>
            <person name="Wu L."/>
            <person name="Ma J."/>
        </authorList>
    </citation>
    <scope>NUCLEOTIDE SEQUENCE [LARGE SCALE GENOMIC DNA]</scope>
    <source>
        <strain evidence="6">CGMCC 1.15790</strain>
    </source>
</reference>
<dbReference type="Proteomes" id="UP001596143">
    <property type="component" value="Unassembled WGS sequence"/>
</dbReference>
<dbReference type="EC" id="3.4.24.78" evidence="4"/>
<dbReference type="EMBL" id="JBHSPF010000068">
    <property type="protein sequence ID" value="MFC5629755.1"/>
    <property type="molecule type" value="Genomic_DNA"/>
</dbReference>
<feature type="chain" id="PRO_5044909418" description="Germination protease" evidence="4">
    <location>
        <begin position="16"/>
        <end position="365"/>
    </location>
</feature>
<sequence>MKKDLDLSAYSVRTDLALEQKELLEEKETSTLEGIFHKVKETNGVKVTFVTIDEKGAKQSGKKAGEYVTIEAIDMRKQDTEVQKKIEQVFAEEFAHLLEKLSIPKDATCLITGLGNWNVTPDALGPMVVEKLVVTRHLYEEAPEYVEEGFRSVSAFAPGVMGMTGVETGDIIHAIVKKIQPDFLIAIDALASRSLERLNATIQISDTGIHPGAGVGNKRKELSKETLGIPVIAVGIPTVVDAVSIVSDSIDYLLKHLGKEMSSQHQARHALFPTGIPFGERTVLTEKDLPDESEREAMMGMVGRLTEEEKRQLIYEVLTPIGHNLMVTPKEVDVFMRDMANIIAEGLNAALHEEINQDETGTYTK</sequence>
<evidence type="ECO:0000256" key="2">
    <source>
        <dbReference type="ARBA" id="ARBA00022801"/>
    </source>
</evidence>
<dbReference type="HAMAP" id="MF_00626">
    <property type="entry name" value="Germination_prot"/>
    <property type="match status" value="1"/>
</dbReference>
<dbReference type="PIRSF" id="PIRSF019549">
    <property type="entry name" value="Peptidase_A25"/>
    <property type="match status" value="1"/>
</dbReference>
<comment type="PTM">
    <text evidence="4">Autoproteolytically processed. The inactive tetrameric zymogen termed p46 autoprocesses to a smaller form termed p41, which is active only during spore germination.</text>
</comment>
<keyword evidence="3 4" id="KW-0865">Zymogen</keyword>
<dbReference type="SUPFAM" id="SSF53163">
    <property type="entry name" value="HybD-like"/>
    <property type="match status" value="1"/>
</dbReference>
<evidence type="ECO:0000256" key="4">
    <source>
        <dbReference type="HAMAP-Rule" id="MF_00626"/>
    </source>
</evidence>
<dbReference type="NCBIfam" id="TIGR01441">
    <property type="entry name" value="GPR"/>
    <property type="match status" value="1"/>
</dbReference>
<dbReference type="RefSeq" id="WP_270898149.1">
    <property type="nucleotide sequence ID" value="NZ_JBHSPF010000068.1"/>
</dbReference>
<evidence type="ECO:0000313" key="5">
    <source>
        <dbReference type="EMBL" id="MFC5629755.1"/>
    </source>
</evidence>
<evidence type="ECO:0000256" key="1">
    <source>
        <dbReference type="ARBA" id="ARBA00022670"/>
    </source>
</evidence>
<keyword evidence="1 4" id="KW-0645">Protease</keyword>
<comment type="catalytic activity">
    <reaction evidence="4">
        <text>Endopeptidase action with P4 Glu or Asp, P1 preferably Glu &gt; Asp, P1' hydrophobic and P2' Ala.</text>
        <dbReference type="EC" id="3.4.24.78"/>
    </reaction>
</comment>
<dbReference type="GO" id="GO:0016787">
    <property type="term" value="F:hydrolase activity"/>
    <property type="evidence" value="ECO:0007669"/>
    <property type="project" value="UniProtKB-KW"/>
</dbReference>
<comment type="subunit">
    <text evidence="4">Homotetramer.</text>
</comment>
<evidence type="ECO:0000256" key="3">
    <source>
        <dbReference type="ARBA" id="ARBA00023145"/>
    </source>
</evidence>
<evidence type="ECO:0000313" key="6">
    <source>
        <dbReference type="Proteomes" id="UP001596143"/>
    </source>
</evidence>
<organism evidence="5 6">
    <name type="scientific">Aliibacillus thermotolerans</name>
    <dbReference type="NCBI Taxonomy" id="1834418"/>
    <lineage>
        <taxon>Bacteria</taxon>
        <taxon>Bacillati</taxon>
        <taxon>Bacillota</taxon>
        <taxon>Bacilli</taxon>
        <taxon>Bacillales</taxon>
        <taxon>Bacillaceae</taxon>
        <taxon>Aliibacillus</taxon>
    </lineage>
</organism>